<feature type="transmembrane region" description="Helical" evidence="2">
    <location>
        <begin position="265"/>
        <end position="282"/>
    </location>
</feature>
<protein>
    <submittedName>
        <fullName evidence="3">Uncharacterized protein</fullName>
    </submittedName>
</protein>
<keyword evidence="2" id="KW-0472">Membrane</keyword>
<gene>
    <name evidence="3" type="ORF">g.107366</name>
</gene>
<keyword evidence="2" id="KW-0812">Transmembrane</keyword>
<keyword evidence="2" id="KW-1133">Transmembrane helix</keyword>
<dbReference type="AlphaFoldDB" id="A0A2S2NPZ3"/>
<organism evidence="3">
    <name type="scientific">Schizaphis graminum</name>
    <name type="common">Green bug aphid</name>
    <dbReference type="NCBI Taxonomy" id="13262"/>
    <lineage>
        <taxon>Eukaryota</taxon>
        <taxon>Metazoa</taxon>
        <taxon>Ecdysozoa</taxon>
        <taxon>Arthropoda</taxon>
        <taxon>Hexapoda</taxon>
        <taxon>Insecta</taxon>
        <taxon>Pterygota</taxon>
        <taxon>Neoptera</taxon>
        <taxon>Paraneoptera</taxon>
        <taxon>Hemiptera</taxon>
        <taxon>Sternorrhyncha</taxon>
        <taxon>Aphidomorpha</taxon>
        <taxon>Aphidoidea</taxon>
        <taxon>Aphididae</taxon>
        <taxon>Aphidini</taxon>
        <taxon>Schizaphis</taxon>
    </lineage>
</organism>
<proteinExistence type="predicted"/>
<feature type="region of interest" description="Disordered" evidence="1">
    <location>
        <begin position="154"/>
        <end position="177"/>
    </location>
</feature>
<sequence length="288" mass="31732">MENKMKWDRSKKKKFPDIEIEMSNTNYNGKDEKNTKGETSIQMIPLWSNNQNADLTSPNLGVKEHNFILQSGDSGIESVQASPAQRTIKPCSSSTIDIYDVPGPSTSRRFSSVYLHPDRARFNYPSPNASSSRDHNAIEVGDFSIMDGGGNLSAASSDASSLSVPGSSGPGGHRYSVPWGRRRSSTWTGRYSDATDPEFADLQRMTTRGSVGMHSLSDSLHKLTFTQSLAFPELARKLANRRRQEQLRAAINDNSQDDFEACSKFVAVAGGFLLSLMVYCVVNKYGKV</sequence>
<reference evidence="3" key="1">
    <citation type="submission" date="2018-04" db="EMBL/GenBank/DDBJ databases">
        <title>Transcriptome of Schizaphis graminum biotype I.</title>
        <authorList>
            <person name="Scully E.D."/>
            <person name="Geib S.M."/>
            <person name="Palmer N.A."/>
            <person name="Koch K."/>
            <person name="Bradshaw J."/>
            <person name="Heng-Moss T."/>
            <person name="Sarath G."/>
        </authorList>
    </citation>
    <scope>NUCLEOTIDE SEQUENCE</scope>
</reference>
<name>A0A2S2NPZ3_SCHGA</name>
<evidence type="ECO:0000256" key="1">
    <source>
        <dbReference type="SAM" id="MobiDB-lite"/>
    </source>
</evidence>
<feature type="compositionally biased region" description="Low complexity" evidence="1">
    <location>
        <begin position="154"/>
        <end position="167"/>
    </location>
</feature>
<evidence type="ECO:0000256" key="2">
    <source>
        <dbReference type="SAM" id="Phobius"/>
    </source>
</evidence>
<accession>A0A2S2NPZ3</accession>
<dbReference type="EMBL" id="GGMR01006403">
    <property type="protein sequence ID" value="MBY19022.1"/>
    <property type="molecule type" value="Transcribed_RNA"/>
</dbReference>
<evidence type="ECO:0000313" key="3">
    <source>
        <dbReference type="EMBL" id="MBY19022.1"/>
    </source>
</evidence>